<comment type="similarity">
    <text evidence="2 7">Belongs to the battenin family.</text>
</comment>
<dbReference type="Proteomes" id="UP001163046">
    <property type="component" value="Unassembled WGS sequence"/>
</dbReference>
<name>A0A9W9YHX4_9CNID</name>
<dbReference type="PRINTS" id="PR01315">
    <property type="entry name" value="BATTENIN"/>
</dbReference>
<proteinExistence type="inferred from homology"/>
<evidence type="ECO:0000256" key="3">
    <source>
        <dbReference type="ARBA" id="ARBA00022448"/>
    </source>
</evidence>
<evidence type="ECO:0000256" key="5">
    <source>
        <dbReference type="ARBA" id="ARBA00022989"/>
    </source>
</evidence>
<evidence type="ECO:0000313" key="8">
    <source>
        <dbReference type="EMBL" id="KAJ7350966.1"/>
    </source>
</evidence>
<dbReference type="OrthoDB" id="5984515at2759"/>
<evidence type="ECO:0000256" key="4">
    <source>
        <dbReference type="ARBA" id="ARBA00022692"/>
    </source>
</evidence>
<dbReference type="Pfam" id="PF02487">
    <property type="entry name" value="CLN3"/>
    <property type="match status" value="1"/>
</dbReference>
<feature type="transmembrane region" description="Helical" evidence="7">
    <location>
        <begin position="50"/>
        <end position="71"/>
    </location>
</feature>
<evidence type="ECO:0000256" key="1">
    <source>
        <dbReference type="ARBA" id="ARBA00004127"/>
    </source>
</evidence>
<protein>
    <recommendedName>
        <fullName evidence="7">Battenin</fullName>
    </recommendedName>
</protein>
<comment type="caution">
    <text evidence="8">The sequence shown here is derived from an EMBL/GenBank/DDBJ whole genome shotgun (WGS) entry which is preliminary data.</text>
</comment>
<keyword evidence="6 7" id="KW-0472">Membrane</keyword>
<dbReference type="PANTHER" id="PTHR10981:SF0">
    <property type="entry name" value="BATTENIN"/>
    <property type="match status" value="1"/>
</dbReference>
<accession>A0A9W9YHX4</accession>
<dbReference type="GO" id="GO:0051453">
    <property type="term" value="P:regulation of intracellular pH"/>
    <property type="evidence" value="ECO:0007669"/>
    <property type="project" value="TreeGrafter"/>
</dbReference>
<dbReference type="AlphaFoldDB" id="A0A9W9YHX4"/>
<dbReference type="SUPFAM" id="SSF103473">
    <property type="entry name" value="MFS general substrate transporter"/>
    <property type="match status" value="1"/>
</dbReference>
<dbReference type="GO" id="GO:0012505">
    <property type="term" value="C:endomembrane system"/>
    <property type="evidence" value="ECO:0007669"/>
    <property type="project" value="UniProtKB-SubCell"/>
</dbReference>
<keyword evidence="4 7" id="KW-0812">Transmembrane</keyword>
<dbReference type="InterPro" id="IPR036259">
    <property type="entry name" value="MFS_trans_sf"/>
</dbReference>
<evidence type="ECO:0000313" key="9">
    <source>
        <dbReference type="Proteomes" id="UP001163046"/>
    </source>
</evidence>
<gene>
    <name evidence="8" type="primary">BTN1_22</name>
    <name evidence="8" type="ORF">OS493_037500</name>
</gene>
<keyword evidence="5 7" id="KW-1133">Transmembrane helix</keyword>
<comment type="subcellular location">
    <subcellularLocation>
        <location evidence="1">Endomembrane system</location>
        <topology evidence="1">Multi-pass membrane protein</topology>
    </subcellularLocation>
    <subcellularLocation>
        <location evidence="7">Lysosome membrane</location>
        <topology evidence="7">Multi-pass membrane protein</topology>
    </subcellularLocation>
</comment>
<evidence type="ECO:0000256" key="7">
    <source>
        <dbReference type="RuleBase" id="RU361113"/>
    </source>
</evidence>
<keyword evidence="7" id="KW-0458">Lysosome</keyword>
<dbReference type="PANTHER" id="PTHR10981">
    <property type="entry name" value="BATTENIN"/>
    <property type="match status" value="1"/>
</dbReference>
<feature type="transmembrane region" description="Helical" evidence="7">
    <location>
        <begin position="107"/>
        <end position="128"/>
    </location>
</feature>
<dbReference type="InterPro" id="IPR003492">
    <property type="entry name" value="Battenin_disease_Cln3"/>
</dbReference>
<evidence type="ECO:0000256" key="2">
    <source>
        <dbReference type="ARBA" id="ARBA00007467"/>
    </source>
</evidence>
<feature type="transmembrane region" description="Helical" evidence="7">
    <location>
        <begin position="20"/>
        <end position="43"/>
    </location>
</feature>
<feature type="transmembrane region" description="Helical" evidence="7">
    <location>
        <begin position="281"/>
        <end position="303"/>
    </location>
</feature>
<feature type="transmembrane region" description="Helical" evidence="7">
    <location>
        <begin position="206"/>
        <end position="224"/>
    </location>
</feature>
<dbReference type="GO" id="GO:0005765">
    <property type="term" value="C:lysosomal membrane"/>
    <property type="evidence" value="ECO:0007669"/>
    <property type="project" value="UniProtKB-SubCell"/>
</dbReference>
<evidence type="ECO:0000256" key="6">
    <source>
        <dbReference type="ARBA" id="ARBA00023136"/>
    </source>
</evidence>
<feature type="transmembrane region" description="Helical" evidence="7">
    <location>
        <begin position="309"/>
        <end position="332"/>
    </location>
</feature>
<keyword evidence="3" id="KW-0813">Transport</keyword>
<sequence length="401" mass="44389">MLLKLPSEIILTATTDILAGSSIATSAATVATGLANVVFRLALPWVFQKLSYSTKVAIIVFSYIAGFIIIVTADSAIMRLVGFSVVELGRANAMVTFFGMTAFYSDVSIHAIVAGTGVGSVLGTLYYTGVSTWTCVSPRFTVAIATPSVLFFTILPYVILDKSQLNQETKTISVAGVKYKALDDQQNKQHTDELSLKRKLLLTWDIYLLMTYLFWQYFVDYISLKAIITTLAFPQASFYPRDLFTYYVLCYNIAKFLSRCYLLVLSIACSSVVRLVQIKKTWILATVGLVLMFYSVFASWYRFLPYVEVILILCCLMGACTGCIYAHSPLVVADTITVVREREFAQSMLTVGAAAGECAAGLLGLYVEPYLQHHCEFELGLGDNCLTRFPKVTGWTENVHC</sequence>
<feature type="transmembrane region" description="Helical" evidence="7">
    <location>
        <begin position="140"/>
        <end position="160"/>
    </location>
</feature>
<organism evidence="8 9">
    <name type="scientific">Desmophyllum pertusum</name>
    <dbReference type="NCBI Taxonomy" id="174260"/>
    <lineage>
        <taxon>Eukaryota</taxon>
        <taxon>Metazoa</taxon>
        <taxon>Cnidaria</taxon>
        <taxon>Anthozoa</taxon>
        <taxon>Hexacorallia</taxon>
        <taxon>Scleractinia</taxon>
        <taxon>Caryophylliina</taxon>
        <taxon>Caryophylliidae</taxon>
        <taxon>Desmophyllum</taxon>
    </lineage>
</organism>
<keyword evidence="9" id="KW-1185">Reference proteome</keyword>
<dbReference type="EMBL" id="MU827373">
    <property type="protein sequence ID" value="KAJ7350966.1"/>
    <property type="molecule type" value="Genomic_DNA"/>
</dbReference>
<feature type="transmembrane region" description="Helical" evidence="7">
    <location>
        <begin position="244"/>
        <end position="269"/>
    </location>
</feature>
<reference evidence="8" key="1">
    <citation type="submission" date="2023-01" db="EMBL/GenBank/DDBJ databases">
        <title>Genome assembly of the deep-sea coral Lophelia pertusa.</title>
        <authorList>
            <person name="Herrera S."/>
            <person name="Cordes E."/>
        </authorList>
    </citation>
    <scope>NUCLEOTIDE SEQUENCE</scope>
    <source>
        <strain evidence="8">USNM1676648</strain>
        <tissue evidence="8">Polyp</tissue>
    </source>
</reference>